<dbReference type="OrthoDB" id="512662at2759"/>
<evidence type="ECO:0000313" key="4">
    <source>
        <dbReference type="Proteomes" id="UP000756346"/>
    </source>
</evidence>
<dbReference type="Gene3D" id="3.30.9.10">
    <property type="entry name" value="D-Amino Acid Oxidase, subunit A, domain 2"/>
    <property type="match status" value="1"/>
</dbReference>
<dbReference type="Pfam" id="PF01266">
    <property type="entry name" value="DAO"/>
    <property type="match status" value="1"/>
</dbReference>
<feature type="domain" description="FAD dependent oxidoreductase" evidence="2">
    <location>
        <begin position="56"/>
        <end position="454"/>
    </location>
</feature>
<evidence type="ECO:0000259" key="2">
    <source>
        <dbReference type="Pfam" id="PF01266"/>
    </source>
</evidence>
<sequence>MKTSTPVAGEVPAKIREQLTADPQLPRATPTQSPWQEQPHPEVGHIQSASLPTRVDFAVIGSGVAALGVTRSLLTNVASGTSTVAVFEARGLCSGATGRNGGQLTRLPPPRHTFMVKRFGVEQANKVMRLTVKGLDKMHQLAEAQGDEFLKKTRRTRLEKFFAYYDEASWNETIEAIKLYEQEIPEDKGVYRQVSKEETASVYGLNGAYGGLRFPAGVISPYQLVTGTFSHLLKQHGGRLTIETNTPVTAVSWAPDAGETAYPYIIQTPRGPVRAGQVVHCTNGYAGHLLPGLRGKMYPRRGTMSVQRPGPSFPRMSGKQSWSFYFTPEHDRVVGDVETGRYYGFQNGDSGDLWIGGDRDSIDSFISTDDSRIDHHADKNLRGVLPRLFGREWIQAAGDVRAIWTGVMCYTGDHMPFIGRLPSSATGRPGAGEWIAGGWNTYGMTNGFICGDALGKIMLGEDVSEWFPDIYRITEQRLGGDKFKLEAVLRDYFERIGAHEYIEPRAQL</sequence>
<dbReference type="InterPro" id="IPR006076">
    <property type="entry name" value="FAD-dep_OxRdtase"/>
</dbReference>
<keyword evidence="4" id="KW-1185">Reference proteome</keyword>
<dbReference type="SUPFAM" id="SSF51905">
    <property type="entry name" value="FAD/NAD(P)-binding domain"/>
    <property type="match status" value="1"/>
</dbReference>
<feature type="region of interest" description="Disordered" evidence="1">
    <location>
        <begin position="1"/>
        <end position="44"/>
    </location>
</feature>
<reference evidence="3" key="1">
    <citation type="journal article" date="2021" name="Nat. Commun.">
        <title>Genetic determinants of endophytism in the Arabidopsis root mycobiome.</title>
        <authorList>
            <person name="Mesny F."/>
            <person name="Miyauchi S."/>
            <person name="Thiergart T."/>
            <person name="Pickel B."/>
            <person name="Atanasova L."/>
            <person name="Karlsson M."/>
            <person name="Huettel B."/>
            <person name="Barry K.W."/>
            <person name="Haridas S."/>
            <person name="Chen C."/>
            <person name="Bauer D."/>
            <person name="Andreopoulos W."/>
            <person name="Pangilinan J."/>
            <person name="LaButti K."/>
            <person name="Riley R."/>
            <person name="Lipzen A."/>
            <person name="Clum A."/>
            <person name="Drula E."/>
            <person name="Henrissat B."/>
            <person name="Kohler A."/>
            <person name="Grigoriev I.V."/>
            <person name="Martin F.M."/>
            <person name="Hacquard S."/>
        </authorList>
    </citation>
    <scope>NUCLEOTIDE SEQUENCE</scope>
    <source>
        <strain evidence="3">MPI-CAGE-CH-0230</strain>
    </source>
</reference>
<dbReference type="Proteomes" id="UP000756346">
    <property type="component" value="Unassembled WGS sequence"/>
</dbReference>
<comment type="caution">
    <text evidence="3">The sequence shown here is derived from an EMBL/GenBank/DDBJ whole genome shotgun (WGS) entry which is preliminary data.</text>
</comment>
<dbReference type="InterPro" id="IPR036188">
    <property type="entry name" value="FAD/NAD-bd_sf"/>
</dbReference>
<proteinExistence type="predicted"/>
<evidence type="ECO:0000256" key="1">
    <source>
        <dbReference type="SAM" id="MobiDB-lite"/>
    </source>
</evidence>
<dbReference type="Gene3D" id="3.50.50.60">
    <property type="entry name" value="FAD/NAD(P)-binding domain"/>
    <property type="match status" value="1"/>
</dbReference>
<name>A0A9P8XXR6_9PEZI</name>
<organism evidence="3 4">
    <name type="scientific">Microdochium trichocladiopsis</name>
    <dbReference type="NCBI Taxonomy" id="1682393"/>
    <lineage>
        <taxon>Eukaryota</taxon>
        <taxon>Fungi</taxon>
        <taxon>Dikarya</taxon>
        <taxon>Ascomycota</taxon>
        <taxon>Pezizomycotina</taxon>
        <taxon>Sordariomycetes</taxon>
        <taxon>Xylariomycetidae</taxon>
        <taxon>Xylariales</taxon>
        <taxon>Microdochiaceae</taxon>
        <taxon>Microdochium</taxon>
    </lineage>
</organism>
<dbReference type="AlphaFoldDB" id="A0A9P8XXR6"/>
<dbReference type="GO" id="GO:0005737">
    <property type="term" value="C:cytoplasm"/>
    <property type="evidence" value="ECO:0007669"/>
    <property type="project" value="TreeGrafter"/>
</dbReference>
<dbReference type="EMBL" id="JAGTJQ010000009">
    <property type="protein sequence ID" value="KAH7024768.1"/>
    <property type="molecule type" value="Genomic_DNA"/>
</dbReference>
<protein>
    <submittedName>
        <fullName evidence="3">FAD dependent oxidoreductase-domain-containing protein</fullName>
    </submittedName>
</protein>
<dbReference type="PANTHER" id="PTHR13847">
    <property type="entry name" value="SARCOSINE DEHYDROGENASE-RELATED"/>
    <property type="match status" value="1"/>
</dbReference>
<evidence type="ECO:0000313" key="3">
    <source>
        <dbReference type="EMBL" id="KAH7024768.1"/>
    </source>
</evidence>
<dbReference type="RefSeq" id="XP_046008316.1">
    <property type="nucleotide sequence ID" value="XM_046150548.1"/>
</dbReference>
<dbReference type="PANTHER" id="PTHR13847:SF213">
    <property type="entry name" value="DEPENDENT OXIDOREDUCTASE, PUTATIVE-RELATED"/>
    <property type="match status" value="1"/>
</dbReference>
<dbReference type="GeneID" id="70180094"/>
<gene>
    <name evidence="3" type="ORF">B0I36DRAFT_250519</name>
</gene>
<accession>A0A9P8XXR6</accession>